<dbReference type="HAMAP" id="MF_00114">
    <property type="entry name" value="DeoC_type1"/>
    <property type="match status" value="1"/>
</dbReference>
<dbReference type="SUPFAM" id="SSF51569">
    <property type="entry name" value="Aldolase"/>
    <property type="match status" value="1"/>
</dbReference>
<gene>
    <name evidence="7 8" type="primary">deoC</name>
    <name evidence="8" type="ORF">D0433_06250</name>
</gene>
<keyword evidence="3 7" id="KW-0456">Lyase</keyword>
<dbReference type="FunFam" id="3.20.20.70:FF:000044">
    <property type="entry name" value="Deoxyribose-phosphate aldolase"/>
    <property type="match status" value="1"/>
</dbReference>
<comment type="caution">
    <text evidence="8">The sequence shown here is derived from an EMBL/GenBank/DDBJ whole genome shotgun (WGS) entry which is preliminary data.</text>
</comment>
<feature type="active site" description="Proton donor/acceptor" evidence="7">
    <location>
        <position position="188"/>
    </location>
</feature>
<dbReference type="EC" id="4.1.2.4" evidence="7"/>
<comment type="function">
    <text evidence="6 7">Catalyzes a reversible aldol reaction between acetaldehyde and D-glyceraldehyde 3-phosphate to generate 2-deoxy-D-ribose 5-phosphate.</text>
</comment>
<dbReference type="EMBL" id="PHFL01000039">
    <property type="protein sequence ID" value="RFM24582.1"/>
    <property type="molecule type" value="Genomic_DNA"/>
</dbReference>
<dbReference type="InterPro" id="IPR002915">
    <property type="entry name" value="DeoC/FbaB/LacD_aldolase"/>
</dbReference>
<feature type="active site" description="Schiff-base intermediate with acetaldehyde" evidence="7">
    <location>
        <position position="159"/>
    </location>
</feature>
<dbReference type="Pfam" id="PF01791">
    <property type="entry name" value="DeoC"/>
    <property type="match status" value="1"/>
</dbReference>
<dbReference type="PANTHER" id="PTHR10889:SF1">
    <property type="entry name" value="DEOXYRIBOSE-PHOSPHATE ALDOLASE"/>
    <property type="match status" value="1"/>
</dbReference>
<evidence type="ECO:0000313" key="8">
    <source>
        <dbReference type="EMBL" id="RFM24582.1"/>
    </source>
</evidence>
<dbReference type="UniPathway" id="UPA00002">
    <property type="reaction ID" value="UER00468"/>
</dbReference>
<dbReference type="Gene3D" id="3.20.20.70">
    <property type="entry name" value="Aldolase class I"/>
    <property type="match status" value="1"/>
</dbReference>
<dbReference type="AlphaFoldDB" id="A0A395M1J6"/>
<dbReference type="GO" id="GO:0005737">
    <property type="term" value="C:cytoplasm"/>
    <property type="evidence" value="ECO:0007669"/>
    <property type="project" value="UniProtKB-SubCell"/>
</dbReference>
<evidence type="ECO:0000256" key="7">
    <source>
        <dbReference type="HAMAP-Rule" id="MF_00114"/>
    </source>
</evidence>
<evidence type="ECO:0000256" key="1">
    <source>
        <dbReference type="ARBA" id="ARBA00010936"/>
    </source>
</evidence>
<dbReference type="InterPro" id="IPR028581">
    <property type="entry name" value="DeoC_typeI"/>
</dbReference>
<reference evidence="8 9" key="1">
    <citation type="journal article" date="2011" name="ISME J.">
        <title>Community ecology of hot spring cyanobacterial mats: predominant populations and their functional potential.</title>
        <authorList>
            <person name="Klatt C.G."/>
            <person name="Wood J.M."/>
            <person name="Rusch D.B."/>
            <person name="Bateson M.M."/>
            <person name="Hamamura N."/>
            <person name="Heidelberg J.F."/>
            <person name="Grossman A.R."/>
            <person name="Bhaya D."/>
            <person name="Cohan F.M."/>
            <person name="Kuhl M."/>
            <person name="Bryant D.A."/>
            <person name="Ward D.M."/>
        </authorList>
    </citation>
    <scope>NUCLEOTIDE SEQUENCE [LARGE SCALE GENOMIC DNA]</scope>
    <source>
        <strain evidence="8">OS</strain>
    </source>
</reference>
<dbReference type="InterPro" id="IPR011343">
    <property type="entry name" value="DeoC"/>
</dbReference>
<protein>
    <recommendedName>
        <fullName evidence="7">Deoxyribose-phosphate aldolase</fullName>
        <shortName evidence="7">DERA</shortName>
        <ecNumber evidence="7">4.1.2.4</ecNumber>
    </recommendedName>
    <alternativeName>
        <fullName evidence="7">2-deoxy-D-ribose 5-phosphate aldolase</fullName>
    </alternativeName>
    <alternativeName>
        <fullName evidence="7">Phosphodeoxyriboaldolase</fullName>
        <shortName evidence="7">Deoxyriboaldolase</shortName>
    </alternativeName>
</protein>
<dbReference type="SMART" id="SM01133">
    <property type="entry name" value="DeoC"/>
    <property type="match status" value="1"/>
</dbReference>
<proteinExistence type="inferred from homology"/>
<dbReference type="NCBIfam" id="TIGR00126">
    <property type="entry name" value="deoC"/>
    <property type="match status" value="1"/>
</dbReference>
<evidence type="ECO:0000256" key="3">
    <source>
        <dbReference type="ARBA" id="ARBA00023239"/>
    </source>
</evidence>
<comment type="catalytic activity">
    <reaction evidence="5 7">
        <text>2-deoxy-D-ribose 5-phosphate = D-glyceraldehyde 3-phosphate + acetaldehyde</text>
        <dbReference type="Rhea" id="RHEA:12821"/>
        <dbReference type="ChEBI" id="CHEBI:15343"/>
        <dbReference type="ChEBI" id="CHEBI:59776"/>
        <dbReference type="ChEBI" id="CHEBI:62877"/>
        <dbReference type="EC" id="4.1.2.4"/>
    </reaction>
</comment>
<dbReference type="CDD" id="cd00959">
    <property type="entry name" value="DeoC"/>
    <property type="match status" value="1"/>
</dbReference>
<dbReference type="PIRSF" id="PIRSF001357">
    <property type="entry name" value="DeoC"/>
    <property type="match status" value="1"/>
</dbReference>
<feature type="active site" description="Proton donor/acceptor" evidence="7">
    <location>
        <position position="95"/>
    </location>
</feature>
<sequence length="227" mass="24494">MVVHQLSELAKLIDHTNLKPEATLRDIERLCNEAKVYGFYAVCVNPIFVQQCAQLLAETEVKICTVVGFPLGATPTELKVKEAEFVIQQGAQEIDMVLPIGLLKAKVYSAVERDIQSVVKVAKERQVGVKVILETALLNDAEKAMACEIAKSMGAAFVKTSTGFAKAGATEEDVRLMRKTVGNELGVKASGGIRSYKEVVAMLEAGASRIGTSASVAILEEARRMLP</sequence>
<comment type="subcellular location">
    <subcellularLocation>
        <location evidence="7">Cytoplasm</location>
    </subcellularLocation>
</comment>
<dbReference type="GO" id="GO:0004139">
    <property type="term" value="F:deoxyribose-phosphate aldolase activity"/>
    <property type="evidence" value="ECO:0007669"/>
    <property type="project" value="UniProtKB-UniRule"/>
</dbReference>
<dbReference type="GO" id="GO:0006018">
    <property type="term" value="P:2-deoxyribose 1-phosphate catabolic process"/>
    <property type="evidence" value="ECO:0007669"/>
    <property type="project" value="UniProtKB-UniRule"/>
</dbReference>
<evidence type="ECO:0000256" key="6">
    <source>
        <dbReference type="ARBA" id="ARBA00056337"/>
    </source>
</evidence>
<keyword evidence="4 7" id="KW-0704">Schiff base</keyword>
<dbReference type="PANTHER" id="PTHR10889">
    <property type="entry name" value="DEOXYRIBOSE-PHOSPHATE ALDOLASE"/>
    <property type="match status" value="1"/>
</dbReference>
<dbReference type="InterPro" id="IPR013785">
    <property type="entry name" value="Aldolase_TIM"/>
</dbReference>
<keyword evidence="2 7" id="KW-0963">Cytoplasm</keyword>
<organism evidence="8 9">
    <name type="scientific">Candidatus Thermochlorobacter aerophilus</name>
    <dbReference type="NCBI Taxonomy" id="1868324"/>
    <lineage>
        <taxon>Bacteria</taxon>
        <taxon>Pseudomonadati</taxon>
        <taxon>Chlorobiota</taxon>
        <taxon>Chlorobiia</taxon>
        <taxon>Chlorobiales</taxon>
        <taxon>Candidatus Thermochlorobacteriaceae</taxon>
        <taxon>Candidatus Thermochlorobacter</taxon>
    </lineage>
</organism>
<comment type="similarity">
    <text evidence="1 7">Belongs to the DeoC/FbaB aldolase family. DeoC type 1 subfamily.</text>
</comment>
<comment type="pathway">
    <text evidence="7">Carbohydrate degradation; 2-deoxy-D-ribose 1-phosphate degradation; D-glyceraldehyde 3-phosphate and acetaldehyde from 2-deoxy-alpha-D-ribose 1-phosphate: step 2/2.</text>
</comment>
<accession>A0A395M1J6</accession>
<evidence type="ECO:0000256" key="2">
    <source>
        <dbReference type="ARBA" id="ARBA00022490"/>
    </source>
</evidence>
<dbReference type="Proteomes" id="UP000266389">
    <property type="component" value="Unassembled WGS sequence"/>
</dbReference>
<dbReference type="GO" id="GO:0016052">
    <property type="term" value="P:carbohydrate catabolic process"/>
    <property type="evidence" value="ECO:0007669"/>
    <property type="project" value="TreeGrafter"/>
</dbReference>
<name>A0A395M1J6_9BACT</name>
<evidence type="ECO:0000256" key="4">
    <source>
        <dbReference type="ARBA" id="ARBA00023270"/>
    </source>
</evidence>
<evidence type="ECO:0000313" key="9">
    <source>
        <dbReference type="Proteomes" id="UP000266389"/>
    </source>
</evidence>
<evidence type="ECO:0000256" key="5">
    <source>
        <dbReference type="ARBA" id="ARBA00048791"/>
    </source>
</evidence>
<dbReference type="GO" id="GO:0009264">
    <property type="term" value="P:deoxyribonucleotide catabolic process"/>
    <property type="evidence" value="ECO:0007669"/>
    <property type="project" value="UniProtKB-UniRule"/>
</dbReference>